<evidence type="ECO:0000313" key="2">
    <source>
        <dbReference type="Proteomes" id="UP000242715"/>
    </source>
</evidence>
<sequence length="239" mass="26106">MAFDLDDASSFPTIPGSKLVDPIVTDFETSFAELVHPIAVPPMVPMLEASCFFLFCFFQAAKEEEEIHSICEASFSTPATVPIVAMHELPSIQRFPPPADVPIMDPTNVANVSNALLEPIFTAVFWQFPPLQDVVVVAPNVVVHPQTQTYDVVASYFPSLQGGVVVAPNVVVEQPEPIFTAYDFPLLQGAMLVAPNVVIHPRTQTYAAASKPRSHLPPRPYVGLRTRVSMPLQTVLVLD</sequence>
<dbReference type="AlphaFoldDB" id="A0A2Z6M5A1"/>
<proteinExistence type="predicted"/>
<reference evidence="2" key="1">
    <citation type="journal article" date="2017" name="Front. Plant Sci.">
        <title>Climate Clever Clovers: New Paradigm to Reduce the Environmental Footprint of Ruminants by Breeding Low Methanogenic Forages Utilizing Haplotype Variation.</title>
        <authorList>
            <person name="Kaur P."/>
            <person name="Appels R."/>
            <person name="Bayer P.E."/>
            <person name="Keeble-Gagnere G."/>
            <person name="Wang J."/>
            <person name="Hirakawa H."/>
            <person name="Shirasawa K."/>
            <person name="Vercoe P."/>
            <person name="Stefanova K."/>
            <person name="Durmic Z."/>
            <person name="Nichols P."/>
            <person name="Revell C."/>
            <person name="Isobe S.N."/>
            <person name="Edwards D."/>
            <person name="Erskine W."/>
        </authorList>
    </citation>
    <scope>NUCLEOTIDE SEQUENCE [LARGE SCALE GENOMIC DNA]</scope>
    <source>
        <strain evidence="2">cv. Daliak</strain>
    </source>
</reference>
<accession>A0A2Z6M5A1</accession>
<dbReference type="EMBL" id="DF973208">
    <property type="protein sequence ID" value="GAU20060.1"/>
    <property type="molecule type" value="Genomic_DNA"/>
</dbReference>
<protein>
    <submittedName>
        <fullName evidence="1">Uncharacterized protein</fullName>
    </submittedName>
</protein>
<dbReference type="Proteomes" id="UP000242715">
    <property type="component" value="Unassembled WGS sequence"/>
</dbReference>
<gene>
    <name evidence="1" type="ORF">TSUD_381520</name>
</gene>
<keyword evidence="2" id="KW-1185">Reference proteome</keyword>
<evidence type="ECO:0000313" key="1">
    <source>
        <dbReference type="EMBL" id="GAU20060.1"/>
    </source>
</evidence>
<name>A0A2Z6M5A1_TRISU</name>
<organism evidence="1 2">
    <name type="scientific">Trifolium subterraneum</name>
    <name type="common">Subterranean clover</name>
    <dbReference type="NCBI Taxonomy" id="3900"/>
    <lineage>
        <taxon>Eukaryota</taxon>
        <taxon>Viridiplantae</taxon>
        <taxon>Streptophyta</taxon>
        <taxon>Embryophyta</taxon>
        <taxon>Tracheophyta</taxon>
        <taxon>Spermatophyta</taxon>
        <taxon>Magnoliopsida</taxon>
        <taxon>eudicotyledons</taxon>
        <taxon>Gunneridae</taxon>
        <taxon>Pentapetalae</taxon>
        <taxon>rosids</taxon>
        <taxon>fabids</taxon>
        <taxon>Fabales</taxon>
        <taxon>Fabaceae</taxon>
        <taxon>Papilionoideae</taxon>
        <taxon>50 kb inversion clade</taxon>
        <taxon>NPAAA clade</taxon>
        <taxon>Hologalegina</taxon>
        <taxon>IRL clade</taxon>
        <taxon>Trifolieae</taxon>
        <taxon>Trifolium</taxon>
    </lineage>
</organism>